<reference evidence="3" key="1">
    <citation type="journal article" date="2008" name="Insect Biochem. Mol. Biol.">
        <title>The genome of a lepidopteran model insect, the silkworm Bombyx mori.</title>
        <authorList>
            <consortium name="International Silkworm Genome Consortium"/>
        </authorList>
    </citation>
    <scope>NUCLEOTIDE SEQUENCE [LARGE SCALE GENOMIC DNA]</scope>
    <source>
        <strain evidence="3">p50T</strain>
    </source>
</reference>
<evidence type="ECO:0000313" key="1">
    <source>
        <dbReference type="EMBL" id="BAX35244.1"/>
    </source>
</evidence>
<sequence>MIRTLPWSGGTDEEYETQLFSFGAQRLKIATRQMIEQKITLGIKDMEAYLRESLDLNETDKSTLTKACDKLVRLYCERASPSLEVIDCEIERILKVPENVLLPGDECQVEQMTDANYAQLKDEVALLRKRVERGALMEALLTAEEEELCTVEKVCESAKKDMEALDLVFKNADNSESLKQIQNETRFLCASTSFMKENDNNIFK</sequence>
<dbReference type="EnsemblMetazoa" id="XM_038019591.1">
    <property type="protein sequence ID" value="XP_037875519.1"/>
    <property type="gene ID" value="LOC110386171"/>
</dbReference>
<dbReference type="EMBL" id="LC066310">
    <property type="protein sequence ID" value="BAX35244.1"/>
    <property type="molecule type" value="mRNA"/>
</dbReference>
<proteinExistence type="evidence at transcript level"/>
<dbReference type="Pfam" id="PF05859">
    <property type="entry name" value="Mis12"/>
    <property type="match status" value="1"/>
</dbReference>
<dbReference type="AlphaFoldDB" id="A0A1W7HDC7"/>
<protein>
    <submittedName>
        <fullName evidence="1">Outer kinetochore Mis12</fullName>
    </submittedName>
</protein>
<reference evidence="2" key="3">
    <citation type="submission" date="2022-06" db="UniProtKB">
        <authorList>
            <consortium name="EnsemblMetazoa"/>
        </authorList>
    </citation>
    <scope>IDENTIFICATION</scope>
    <source>
        <strain evidence="2">p50T (Dazao)</strain>
    </source>
</reference>
<dbReference type="GO" id="GO:0000775">
    <property type="term" value="C:chromosome, centromeric region"/>
    <property type="evidence" value="ECO:0007669"/>
    <property type="project" value="InterPro"/>
</dbReference>
<dbReference type="GO" id="GO:0005634">
    <property type="term" value="C:nucleus"/>
    <property type="evidence" value="ECO:0007669"/>
    <property type="project" value="InterPro"/>
</dbReference>
<reference evidence="1" key="2">
    <citation type="journal article" date="2017" name="Insect Biochem. Mol. Biol.">
        <title>Identification and functional analysis of outer kinetochore genes in the holocentric insect Bombyx mori.</title>
        <authorList>
            <person name="Mon H."/>
            <person name="Lee J.M."/>
            <person name="Sato M."/>
            <person name="Kusakabe T."/>
        </authorList>
    </citation>
    <scope>NUCLEOTIDE SEQUENCE</scope>
</reference>
<dbReference type="InterPro" id="IPR008685">
    <property type="entry name" value="Centromere_Mis12"/>
</dbReference>
<keyword evidence="3" id="KW-1185">Reference proteome</keyword>
<evidence type="ECO:0000313" key="3">
    <source>
        <dbReference type="Proteomes" id="UP000005204"/>
    </source>
</evidence>
<organism evidence="1">
    <name type="scientific">Bombyx mori</name>
    <name type="common">Silk moth</name>
    <dbReference type="NCBI Taxonomy" id="7091"/>
    <lineage>
        <taxon>Eukaryota</taxon>
        <taxon>Metazoa</taxon>
        <taxon>Ecdysozoa</taxon>
        <taxon>Arthropoda</taxon>
        <taxon>Hexapoda</taxon>
        <taxon>Insecta</taxon>
        <taxon>Pterygota</taxon>
        <taxon>Neoptera</taxon>
        <taxon>Endopterygota</taxon>
        <taxon>Lepidoptera</taxon>
        <taxon>Glossata</taxon>
        <taxon>Ditrysia</taxon>
        <taxon>Bombycoidea</taxon>
        <taxon>Bombycidae</taxon>
        <taxon>Bombycinae</taxon>
        <taxon>Bombyx</taxon>
    </lineage>
</organism>
<gene>
    <name evidence="1" type="primary">MIS12</name>
</gene>
<dbReference type="Proteomes" id="UP000005204">
    <property type="component" value="Unassembled WGS sequence"/>
</dbReference>
<dbReference type="GO" id="GO:0000278">
    <property type="term" value="P:mitotic cell cycle"/>
    <property type="evidence" value="ECO:0007669"/>
    <property type="project" value="InterPro"/>
</dbReference>
<accession>A0A1W7HDC7</accession>
<evidence type="ECO:0000313" key="2">
    <source>
        <dbReference type="EnsemblMetazoa" id="XP_037875519.1"/>
    </source>
</evidence>
<name>A0A1W7HDC7_BOMMO</name>